<evidence type="ECO:0000313" key="1">
    <source>
        <dbReference type="EMBL" id="TMR11057.1"/>
    </source>
</evidence>
<protein>
    <submittedName>
        <fullName evidence="1">Uncharacterized protein</fullName>
    </submittedName>
</protein>
<dbReference type="OrthoDB" id="9812992at2"/>
<accession>A0A5S4F4R9</accession>
<keyword evidence="2" id="KW-1185">Reference proteome</keyword>
<dbReference type="RefSeq" id="WP_138671306.1">
    <property type="nucleotide sequence ID" value="NZ_VCKY01000168.1"/>
</dbReference>
<dbReference type="Proteomes" id="UP000309128">
    <property type="component" value="Unassembled WGS sequence"/>
</dbReference>
<comment type="caution">
    <text evidence="1">The sequence shown here is derived from an EMBL/GenBank/DDBJ whole genome shotgun (WGS) entry which is preliminary data.</text>
</comment>
<evidence type="ECO:0000313" key="2">
    <source>
        <dbReference type="Proteomes" id="UP000309128"/>
    </source>
</evidence>
<reference evidence="1 2" key="1">
    <citation type="submission" date="2019-05" db="EMBL/GenBank/DDBJ databases">
        <title>Draft genome sequence of Nonomuraea turkmeniaca DSM 43926.</title>
        <authorList>
            <person name="Saricaoglu S."/>
            <person name="Isik K."/>
        </authorList>
    </citation>
    <scope>NUCLEOTIDE SEQUENCE [LARGE SCALE GENOMIC DNA]</scope>
    <source>
        <strain evidence="1 2">DSM 43926</strain>
    </source>
</reference>
<organism evidence="1 2">
    <name type="scientific">Nonomuraea turkmeniaca</name>
    <dbReference type="NCBI Taxonomy" id="103838"/>
    <lineage>
        <taxon>Bacteria</taxon>
        <taxon>Bacillati</taxon>
        <taxon>Actinomycetota</taxon>
        <taxon>Actinomycetes</taxon>
        <taxon>Streptosporangiales</taxon>
        <taxon>Streptosporangiaceae</taxon>
        <taxon>Nonomuraea</taxon>
    </lineage>
</organism>
<dbReference type="EMBL" id="VCKY01000168">
    <property type="protein sequence ID" value="TMR11057.1"/>
    <property type="molecule type" value="Genomic_DNA"/>
</dbReference>
<name>A0A5S4F4R9_9ACTN</name>
<dbReference type="AlphaFoldDB" id="A0A5S4F4R9"/>
<proteinExistence type="predicted"/>
<gene>
    <name evidence="1" type="ORF">ETD86_37065</name>
</gene>
<sequence length="127" mass="14260">MTSLDQNITPLSAQRLAEIRRNQAEVADYIAHGLMRSNFAYQDRTDLLAEVDRLNTRIAWLDDYIAGVGGISCVPEHPDGEVERLNATLERVQAVADKPVHHQCDRDGRVGWVRLRDLQEALKDGAP</sequence>